<dbReference type="AlphaFoldDB" id="A0A7E4V983"/>
<dbReference type="WBParaSite" id="Pan_g18114.t1">
    <property type="protein sequence ID" value="Pan_g18114.t1"/>
    <property type="gene ID" value="Pan_g18114"/>
</dbReference>
<reference evidence="2" key="1">
    <citation type="journal article" date="2013" name="Genetics">
        <title>The draft genome and transcriptome of Panagrellus redivivus are shaped by the harsh demands of a free-living lifestyle.</title>
        <authorList>
            <person name="Srinivasan J."/>
            <person name="Dillman A.R."/>
            <person name="Macchietto M.G."/>
            <person name="Heikkinen L."/>
            <person name="Lakso M."/>
            <person name="Fracchia K.M."/>
            <person name="Antoshechkin I."/>
            <person name="Mortazavi A."/>
            <person name="Wong G."/>
            <person name="Sternberg P.W."/>
        </authorList>
    </citation>
    <scope>NUCLEOTIDE SEQUENCE [LARGE SCALE GENOMIC DNA]</scope>
    <source>
        <strain evidence="2">MT8872</strain>
    </source>
</reference>
<keyword evidence="2" id="KW-1185">Reference proteome</keyword>
<dbReference type="Proteomes" id="UP000492821">
    <property type="component" value="Unassembled WGS sequence"/>
</dbReference>
<feature type="transmembrane region" description="Helical" evidence="1">
    <location>
        <begin position="45"/>
        <end position="65"/>
    </location>
</feature>
<protein>
    <submittedName>
        <fullName evidence="3">Ovule protein</fullName>
    </submittedName>
</protein>
<sequence>MILQYRILLSINGLIDEAPKDAERRLPCHMYLNGCPRSGATRPTVLHIVFACVSTLVALVSYRFLSL</sequence>
<evidence type="ECO:0000313" key="2">
    <source>
        <dbReference type="Proteomes" id="UP000492821"/>
    </source>
</evidence>
<reference evidence="3" key="2">
    <citation type="submission" date="2020-10" db="UniProtKB">
        <authorList>
            <consortium name="WormBaseParasite"/>
        </authorList>
    </citation>
    <scope>IDENTIFICATION</scope>
</reference>
<organism evidence="2 3">
    <name type="scientific">Panagrellus redivivus</name>
    <name type="common">Microworm</name>
    <dbReference type="NCBI Taxonomy" id="6233"/>
    <lineage>
        <taxon>Eukaryota</taxon>
        <taxon>Metazoa</taxon>
        <taxon>Ecdysozoa</taxon>
        <taxon>Nematoda</taxon>
        <taxon>Chromadorea</taxon>
        <taxon>Rhabditida</taxon>
        <taxon>Tylenchina</taxon>
        <taxon>Panagrolaimomorpha</taxon>
        <taxon>Panagrolaimoidea</taxon>
        <taxon>Panagrolaimidae</taxon>
        <taxon>Panagrellus</taxon>
    </lineage>
</organism>
<accession>A0A7E4V983</accession>
<keyword evidence="1" id="KW-0812">Transmembrane</keyword>
<evidence type="ECO:0000313" key="3">
    <source>
        <dbReference type="WBParaSite" id="Pan_g18114.t1"/>
    </source>
</evidence>
<keyword evidence="1" id="KW-0472">Membrane</keyword>
<name>A0A7E4V983_PANRE</name>
<proteinExistence type="predicted"/>
<keyword evidence="1" id="KW-1133">Transmembrane helix</keyword>
<evidence type="ECO:0000256" key="1">
    <source>
        <dbReference type="SAM" id="Phobius"/>
    </source>
</evidence>